<organism evidence="1 2">
    <name type="scientific">Didymodactylos carnosus</name>
    <dbReference type="NCBI Taxonomy" id="1234261"/>
    <lineage>
        <taxon>Eukaryota</taxon>
        <taxon>Metazoa</taxon>
        <taxon>Spiralia</taxon>
        <taxon>Gnathifera</taxon>
        <taxon>Rotifera</taxon>
        <taxon>Eurotatoria</taxon>
        <taxon>Bdelloidea</taxon>
        <taxon>Philodinida</taxon>
        <taxon>Philodinidae</taxon>
        <taxon>Didymodactylos</taxon>
    </lineage>
</organism>
<evidence type="ECO:0000313" key="1">
    <source>
        <dbReference type="EMBL" id="CAF4506461.1"/>
    </source>
</evidence>
<feature type="non-terminal residue" evidence="1">
    <location>
        <position position="30"/>
    </location>
</feature>
<dbReference type="Proteomes" id="UP000682733">
    <property type="component" value="Unassembled WGS sequence"/>
</dbReference>
<sequence>MGYERRISGRTLTLLLATTGKRFPTMIRYF</sequence>
<dbReference type="EMBL" id="CAJOBA010096892">
    <property type="protein sequence ID" value="CAF4506461.1"/>
    <property type="molecule type" value="Genomic_DNA"/>
</dbReference>
<protein>
    <submittedName>
        <fullName evidence="1">Uncharacterized protein</fullName>
    </submittedName>
</protein>
<reference evidence="1" key="1">
    <citation type="submission" date="2021-02" db="EMBL/GenBank/DDBJ databases">
        <authorList>
            <person name="Nowell W R."/>
        </authorList>
    </citation>
    <scope>NUCLEOTIDE SEQUENCE</scope>
</reference>
<accession>A0A8S2XPM5</accession>
<feature type="non-terminal residue" evidence="1">
    <location>
        <position position="1"/>
    </location>
</feature>
<name>A0A8S2XPM5_9BILA</name>
<proteinExistence type="predicted"/>
<comment type="caution">
    <text evidence="1">The sequence shown here is derived from an EMBL/GenBank/DDBJ whole genome shotgun (WGS) entry which is preliminary data.</text>
</comment>
<evidence type="ECO:0000313" key="2">
    <source>
        <dbReference type="Proteomes" id="UP000682733"/>
    </source>
</evidence>
<dbReference type="AlphaFoldDB" id="A0A8S2XPM5"/>
<gene>
    <name evidence="1" type="ORF">TMI583_LOCUS48175</name>
</gene>